<dbReference type="NCBIfam" id="TIGR01549">
    <property type="entry name" value="HAD-SF-IA-v1"/>
    <property type="match status" value="1"/>
</dbReference>
<dbReference type="RefSeq" id="WP_213236297.1">
    <property type="nucleotide sequence ID" value="NZ_JAHBCL010000010.1"/>
</dbReference>
<dbReference type="SFLD" id="SFLDG01129">
    <property type="entry name" value="C1.5:_HAD__Beta-PGM__Phosphata"/>
    <property type="match status" value="1"/>
</dbReference>
<dbReference type="InterPro" id="IPR050155">
    <property type="entry name" value="HAD-like_hydrolase_sf"/>
</dbReference>
<dbReference type="SUPFAM" id="SSF56784">
    <property type="entry name" value="HAD-like"/>
    <property type="match status" value="1"/>
</dbReference>
<proteinExistence type="predicted"/>
<name>A0ABS5PMN6_9FIRM</name>
<comment type="caution">
    <text evidence="1">The sequence shown here is derived from an EMBL/GenBank/DDBJ whole genome shotgun (WGS) entry which is preliminary data.</text>
</comment>
<sequence length="210" mass="23588">MKKLMIFDFDGTLMDTNSVIIDSLNAAVHASLNRYLTDEELQTILGRPLREQMSMVSERHCDAMVAFYRQYYRAHQEGRVFPFEGVLQMLKALKAEGVICAVLTNKGRNGLTKGLETHGMTDFFSHSLCADDIERTKPDPYGILKIASDLSFDLKDVYMIGDSAHDIEAGKNAGVTTVLVGWSILKMDVLKALEPDYIISHPLDLLKRIM</sequence>
<dbReference type="EMBL" id="JAHBCL010000010">
    <property type="protein sequence ID" value="MBS7526439.1"/>
    <property type="molecule type" value="Genomic_DNA"/>
</dbReference>
<evidence type="ECO:0000313" key="2">
    <source>
        <dbReference type="Proteomes" id="UP000746471"/>
    </source>
</evidence>
<dbReference type="Gene3D" id="3.40.50.1000">
    <property type="entry name" value="HAD superfamily/HAD-like"/>
    <property type="match status" value="1"/>
</dbReference>
<dbReference type="Gene3D" id="1.10.150.240">
    <property type="entry name" value="Putative phosphatase, domain 2"/>
    <property type="match status" value="1"/>
</dbReference>
<accession>A0ABS5PMN6</accession>
<dbReference type="InterPro" id="IPR041492">
    <property type="entry name" value="HAD_2"/>
</dbReference>
<gene>
    <name evidence="1" type="ORF">KHM83_07095</name>
</gene>
<keyword evidence="2" id="KW-1185">Reference proteome</keyword>
<dbReference type="InterPro" id="IPR036412">
    <property type="entry name" value="HAD-like_sf"/>
</dbReference>
<dbReference type="GO" id="GO:0016787">
    <property type="term" value="F:hydrolase activity"/>
    <property type="evidence" value="ECO:0007669"/>
    <property type="project" value="UniProtKB-KW"/>
</dbReference>
<dbReference type="NCBIfam" id="TIGR01509">
    <property type="entry name" value="HAD-SF-IA-v3"/>
    <property type="match status" value="1"/>
</dbReference>
<organism evidence="1 2">
    <name type="scientific">Fusibacter paucivorans</name>
    <dbReference type="NCBI Taxonomy" id="76009"/>
    <lineage>
        <taxon>Bacteria</taxon>
        <taxon>Bacillati</taxon>
        <taxon>Bacillota</taxon>
        <taxon>Clostridia</taxon>
        <taxon>Eubacteriales</taxon>
        <taxon>Eubacteriales Family XII. Incertae Sedis</taxon>
        <taxon>Fusibacter</taxon>
    </lineage>
</organism>
<dbReference type="PANTHER" id="PTHR43434:SF1">
    <property type="entry name" value="PHOSPHOGLYCOLATE PHOSPHATASE"/>
    <property type="match status" value="1"/>
</dbReference>
<dbReference type="InterPro" id="IPR023198">
    <property type="entry name" value="PGP-like_dom2"/>
</dbReference>
<keyword evidence="1" id="KW-0378">Hydrolase</keyword>
<dbReference type="SFLD" id="SFLDG01135">
    <property type="entry name" value="C1.5.6:_HAD__Beta-PGM__Phospha"/>
    <property type="match status" value="1"/>
</dbReference>
<dbReference type="Pfam" id="PF13419">
    <property type="entry name" value="HAD_2"/>
    <property type="match status" value="1"/>
</dbReference>
<reference evidence="1 2" key="1">
    <citation type="submission" date="2021-05" db="EMBL/GenBank/DDBJ databases">
        <title>Fusibacter ferrireducens sp. nov., an anaerobic, sulfur- and Fe-reducing bacterium isolated from the mangrove sediment.</title>
        <authorList>
            <person name="Qiu D."/>
        </authorList>
    </citation>
    <scope>NUCLEOTIDE SEQUENCE [LARGE SCALE GENOMIC DNA]</scope>
    <source>
        <strain evidence="1 2">DSM 12116</strain>
    </source>
</reference>
<protein>
    <submittedName>
        <fullName evidence="1">HAD-IA family hydrolase</fullName>
    </submittedName>
</protein>
<dbReference type="PANTHER" id="PTHR43434">
    <property type="entry name" value="PHOSPHOGLYCOLATE PHOSPHATASE"/>
    <property type="match status" value="1"/>
</dbReference>
<dbReference type="InterPro" id="IPR006439">
    <property type="entry name" value="HAD-SF_hydro_IA"/>
</dbReference>
<dbReference type="InterPro" id="IPR023214">
    <property type="entry name" value="HAD_sf"/>
</dbReference>
<dbReference type="SFLD" id="SFLDS00003">
    <property type="entry name" value="Haloacid_Dehalogenase"/>
    <property type="match status" value="1"/>
</dbReference>
<evidence type="ECO:0000313" key="1">
    <source>
        <dbReference type="EMBL" id="MBS7526439.1"/>
    </source>
</evidence>
<dbReference type="Proteomes" id="UP000746471">
    <property type="component" value="Unassembled WGS sequence"/>
</dbReference>